<dbReference type="AlphaFoldDB" id="A0A5C2HDA2"/>
<name>A0A5C2HDA2_9BACT</name>
<reference evidence="1 2" key="1">
    <citation type="submission" date="2019-09" db="EMBL/GenBank/DDBJ databases">
        <title>Complete genome sequencing of four Arcobacter species reveals a diverse suite of mobile elements.</title>
        <authorList>
            <person name="Miller W.G."/>
            <person name="Yee E."/>
            <person name="Bono J.L."/>
        </authorList>
    </citation>
    <scope>NUCLEOTIDE SEQUENCE [LARGE SCALE GENOMIC DNA]</scope>
    <source>
        <strain evidence="1 2">LMG 26638</strain>
    </source>
</reference>
<proteinExistence type="predicted"/>
<accession>A0A5C2HDA2</accession>
<gene>
    <name evidence="1" type="ORF">APAC_2054</name>
</gene>
<keyword evidence="2" id="KW-1185">Reference proteome</keyword>
<reference evidence="2" key="2">
    <citation type="submission" date="2019-09" db="EMBL/GenBank/DDBJ databases">
        <title>Complete genome sequencing of four Arcobacter species reveals a diverse suite of mobile elements.</title>
        <authorList>
            <person name="On S.L.W."/>
            <person name="Miller W.G."/>
            <person name="Biggs P."/>
            <person name="Cornelius A."/>
            <person name="Vandamme P."/>
        </authorList>
    </citation>
    <scope>NUCLEOTIDE SEQUENCE [LARGE SCALE GENOMIC DNA]</scope>
    <source>
        <strain evidence="2">LMG 26638</strain>
    </source>
</reference>
<evidence type="ECO:0000313" key="2">
    <source>
        <dbReference type="Proteomes" id="UP000322726"/>
    </source>
</evidence>
<dbReference type="EMBL" id="CP035928">
    <property type="protein sequence ID" value="QEP35126.1"/>
    <property type="molecule type" value="Genomic_DNA"/>
</dbReference>
<organism evidence="1 2">
    <name type="scientific">Malaciobacter pacificus</name>
    <dbReference type="NCBI Taxonomy" id="1080223"/>
    <lineage>
        <taxon>Bacteria</taxon>
        <taxon>Pseudomonadati</taxon>
        <taxon>Campylobacterota</taxon>
        <taxon>Epsilonproteobacteria</taxon>
        <taxon>Campylobacterales</taxon>
        <taxon>Arcobacteraceae</taxon>
        <taxon>Malaciobacter</taxon>
    </lineage>
</organism>
<keyword evidence="1" id="KW-0966">Cell projection</keyword>
<evidence type="ECO:0000313" key="1">
    <source>
        <dbReference type="EMBL" id="QEP35126.1"/>
    </source>
</evidence>
<dbReference type="Proteomes" id="UP000322726">
    <property type="component" value="Chromosome"/>
</dbReference>
<dbReference type="KEGG" id="apai:APAC_2054"/>
<keyword evidence="1" id="KW-0282">Flagellum</keyword>
<protein>
    <submittedName>
        <fullName evidence="1">Putative flagellar P ring chaperone FlgA</fullName>
    </submittedName>
</protein>
<keyword evidence="1" id="KW-0969">Cilium</keyword>
<sequence>MLLMLRLSFFLIFFCTNIMAITVLVSKQAINFEQKIDPSMFKIKNVSQLNKACIPLKITDVKSNEYITTHYINKNTIVCEKDVKVYEDNSVVFNFGGIEIEKQGKIIYENEDFIRIKKDDGSFEKIYKDGRLK</sequence>
<reference evidence="1 2" key="3">
    <citation type="submission" date="2019-09" db="EMBL/GenBank/DDBJ databases">
        <title>Taxonomic note: a critical rebuttal of the proposed division of the genus Arcobacter into six genera, emended descriptions of Arcobacter anaerophilus and the genus Arcobacter, and an assessment of genus-level boundaries for Epsilonproteobacteria using in silico genomic comparator tools.</title>
        <authorList>
            <person name="On S.L.W."/>
            <person name="Miller W.G."/>
            <person name="Biggs P."/>
            <person name="Cornelius A."/>
            <person name="Vandamme P."/>
        </authorList>
    </citation>
    <scope>NUCLEOTIDE SEQUENCE [LARGE SCALE GENOMIC DNA]</scope>
    <source>
        <strain evidence="1 2">LMG 26638</strain>
    </source>
</reference>